<sequence length="166" mass="19043">MASLIDTKKVTKDFLESEIDKVEYNRLGGTLTHCTIYTHDGFTFTGESACVDPEQFNEEIGKQIAYKMAFDKMYMPYGFWLHKTLRHQNQAEENTECTPVLDLSDLASAEIDHDTLVGHMAEKTGDLIEWLDKSGYTDKRWLNIAKTDLQKGFMSLMRSVVKPETF</sequence>
<dbReference type="InterPro" id="IPR025915">
    <property type="entry name" value="Phage_gp49_66"/>
</dbReference>
<dbReference type="Proteomes" id="UP000234914">
    <property type="component" value="Unassembled WGS sequence"/>
</dbReference>
<protein>
    <submittedName>
        <fullName evidence="1">Uncharacterized protein</fullName>
    </submittedName>
</protein>
<dbReference type="AlphaFoldDB" id="A0A2I1RGV5"/>
<comment type="caution">
    <text evidence="1">The sequence shown here is derived from an EMBL/GenBank/DDBJ whole genome shotgun (WGS) entry which is preliminary data.</text>
</comment>
<name>A0A2I1RGV5_FAUOS</name>
<proteinExistence type="predicted"/>
<dbReference type="EMBL" id="PKJS01000011">
    <property type="protein sequence ID" value="PKZ68361.1"/>
    <property type="molecule type" value="Genomic_DNA"/>
</dbReference>
<evidence type="ECO:0000313" key="2">
    <source>
        <dbReference type="Proteomes" id="UP000234914"/>
    </source>
</evidence>
<reference evidence="1 2" key="1">
    <citation type="submission" date="2017-12" db="EMBL/GenBank/DDBJ databases">
        <title>Phylogenetic diversity of female urinary microbiome.</title>
        <authorList>
            <person name="Thomas-White K."/>
            <person name="Wolfe A.J."/>
        </authorList>
    </citation>
    <scope>NUCLEOTIDE SEQUENCE [LARGE SCALE GENOMIC DNA]</scope>
    <source>
        <strain evidence="1 2">UMB0416</strain>
    </source>
</reference>
<gene>
    <name evidence="1" type="ORF">CYJ96_09060</name>
</gene>
<dbReference type="GO" id="GO:0000166">
    <property type="term" value="F:nucleotide binding"/>
    <property type="evidence" value="ECO:0007669"/>
    <property type="project" value="UniProtKB-KW"/>
</dbReference>
<organism evidence="1 2">
    <name type="scientific">Faucicola osloensis</name>
    <name type="common">Moraxella osloensis</name>
    <dbReference type="NCBI Taxonomy" id="34062"/>
    <lineage>
        <taxon>Bacteria</taxon>
        <taxon>Pseudomonadati</taxon>
        <taxon>Pseudomonadota</taxon>
        <taxon>Gammaproteobacteria</taxon>
        <taxon>Moraxellales</taxon>
        <taxon>Moraxellaceae</taxon>
        <taxon>Faucicola</taxon>
    </lineage>
</organism>
<accession>A0A2I1RGV5</accession>
<evidence type="ECO:0000313" key="1">
    <source>
        <dbReference type="EMBL" id="PKZ68361.1"/>
    </source>
</evidence>
<dbReference type="Pfam" id="PF13876">
    <property type="entry name" value="Phage_gp49_66"/>
    <property type="match status" value="1"/>
</dbReference>